<organism evidence="3 4">
    <name type="scientific">Pseudoalteromonas carrageenovora IAM 12662</name>
    <dbReference type="NCBI Taxonomy" id="1314868"/>
    <lineage>
        <taxon>Bacteria</taxon>
        <taxon>Pseudomonadati</taxon>
        <taxon>Pseudomonadota</taxon>
        <taxon>Gammaproteobacteria</taxon>
        <taxon>Alteromonadales</taxon>
        <taxon>Pseudoalteromonadaceae</taxon>
        <taxon>Pseudoalteromonas</taxon>
    </lineage>
</organism>
<evidence type="ECO:0000313" key="2">
    <source>
        <dbReference type="EMBL" id="MBE0384153.1"/>
    </source>
</evidence>
<sequence>MKFYIVKKDHQLEAIPAEKSLLERYEANQYSYVNVVSACDKQDALKRLPTEQKHSKMWLIIGANIAVFSLILTIYTIN</sequence>
<dbReference type="RefSeq" id="WP_058550434.1">
    <property type="nucleotide sequence ID" value="NZ_AQGW01000025.1"/>
</dbReference>
<keyword evidence="1" id="KW-0812">Transmembrane</keyword>
<protein>
    <submittedName>
        <fullName evidence="3">Uncharacterized protein</fullName>
    </submittedName>
</protein>
<reference evidence="2 5" key="1">
    <citation type="submission" date="2015-06" db="EMBL/GenBank/DDBJ databases">
        <title>Genome sequence of Pseudoalteromonas carrageenovora.</title>
        <authorList>
            <person name="Xie B.-B."/>
            <person name="Rong J.-C."/>
            <person name="Qin Q.-L."/>
            <person name="Zhang Y.-Z."/>
        </authorList>
    </citation>
    <scope>NUCLEOTIDE SEQUENCE [LARGE SCALE GENOMIC DNA]</scope>
    <source>
        <strain evidence="2 5">IAM 12662</strain>
    </source>
</reference>
<accession>A0A2K4XDZ1</accession>
<dbReference type="Proteomes" id="UP000238288">
    <property type="component" value="Chromosome PCAR9b"/>
</dbReference>
<gene>
    <name evidence="3" type="ORF">PCAR9_B0064</name>
    <name evidence="2" type="ORF">PCARR_b0087</name>
</gene>
<dbReference type="Proteomes" id="UP000615003">
    <property type="component" value="Unassembled WGS sequence"/>
</dbReference>
<reference evidence="3 4" key="2">
    <citation type="submission" date="2017-11" db="EMBL/GenBank/DDBJ databases">
        <authorList>
            <person name="Han C.G."/>
        </authorList>
    </citation>
    <scope>NUCLEOTIDE SEQUENCE [LARGE SCALE GENOMIC DNA]</scope>
    <source>
        <strain evidence="4">ATCC 43555</strain>
        <strain evidence="3">ATCC43555</strain>
    </source>
</reference>
<evidence type="ECO:0000256" key="1">
    <source>
        <dbReference type="SAM" id="Phobius"/>
    </source>
</evidence>
<evidence type="ECO:0000313" key="5">
    <source>
        <dbReference type="Proteomes" id="UP000615003"/>
    </source>
</evidence>
<proteinExistence type="predicted"/>
<dbReference type="EMBL" id="LT965929">
    <property type="protein sequence ID" value="SOU42552.1"/>
    <property type="molecule type" value="Genomic_DNA"/>
</dbReference>
<evidence type="ECO:0000313" key="3">
    <source>
        <dbReference type="EMBL" id="SOU42552.1"/>
    </source>
</evidence>
<keyword evidence="1" id="KW-0472">Membrane</keyword>
<name>A0A2K4XDZ1_PSEVC</name>
<dbReference type="GeneID" id="93665260"/>
<keyword evidence="1" id="KW-1133">Transmembrane helix</keyword>
<dbReference type="AlphaFoldDB" id="A0A2K4XDZ1"/>
<dbReference type="OrthoDB" id="6310843at2"/>
<keyword evidence="5" id="KW-1185">Reference proteome</keyword>
<feature type="transmembrane region" description="Helical" evidence="1">
    <location>
        <begin position="57"/>
        <end position="77"/>
    </location>
</feature>
<dbReference type="EMBL" id="AQGW01000025">
    <property type="protein sequence ID" value="MBE0384153.1"/>
    <property type="molecule type" value="Genomic_DNA"/>
</dbReference>
<evidence type="ECO:0000313" key="4">
    <source>
        <dbReference type="Proteomes" id="UP000238288"/>
    </source>
</evidence>